<dbReference type="Proteomes" id="UP000612456">
    <property type="component" value="Unassembled WGS sequence"/>
</dbReference>
<accession>A0A917E0K6</accession>
<dbReference type="Pfam" id="PF00126">
    <property type="entry name" value="HTH_1"/>
    <property type="match status" value="1"/>
</dbReference>
<dbReference type="InterPro" id="IPR005119">
    <property type="entry name" value="LysR_subst-bd"/>
</dbReference>
<dbReference type="PRINTS" id="PR00039">
    <property type="entry name" value="HTHLYSR"/>
</dbReference>
<reference evidence="6" key="2">
    <citation type="submission" date="2020-09" db="EMBL/GenBank/DDBJ databases">
        <authorList>
            <person name="Sun Q."/>
            <person name="Zhou Y."/>
        </authorList>
    </citation>
    <scope>NUCLEOTIDE SEQUENCE</scope>
    <source>
        <strain evidence="6">CGMCC 1.15178</strain>
    </source>
</reference>
<dbReference type="InterPro" id="IPR036388">
    <property type="entry name" value="WH-like_DNA-bd_sf"/>
</dbReference>
<dbReference type="PANTHER" id="PTHR30419:SF28">
    <property type="entry name" value="HTH-TYPE TRANSCRIPTIONAL REGULATOR BSDA"/>
    <property type="match status" value="1"/>
</dbReference>
<dbReference type="PROSITE" id="PS50931">
    <property type="entry name" value="HTH_LYSR"/>
    <property type="match status" value="1"/>
</dbReference>
<sequence length="292" mass="32542">MELTQLEYFLTVARLQHVTRASEELSITQPALSHSISKLEAELGVPLFDRSGRNVQVNRYGRMFAERVERAMQEITKGKQEIEEWSDSTSGMVGMAYLNILGAEFVPVLIRGFHQLFPQIRFDLIQGNHLLISSQLEAGACDLIITSTIPESSAYEWIHMRTIPLYAVVPLTHRLADREAISLQDLSGEPYVNLKSNCGLNATVDACFYQIKFTPATAYEAEDLTTVAGFVAAGLGVSVLPKTNGLMLDGLAWLPIDDEGVLCEIGLVRKRERYLSPATKRFLDYARDKATN</sequence>
<dbReference type="GO" id="GO:0003700">
    <property type="term" value="F:DNA-binding transcription factor activity"/>
    <property type="evidence" value="ECO:0007669"/>
    <property type="project" value="InterPro"/>
</dbReference>
<dbReference type="SUPFAM" id="SSF46785">
    <property type="entry name" value="Winged helix' DNA-binding domain"/>
    <property type="match status" value="1"/>
</dbReference>
<keyword evidence="7" id="KW-1185">Reference proteome</keyword>
<dbReference type="GO" id="GO:0003677">
    <property type="term" value="F:DNA binding"/>
    <property type="evidence" value="ECO:0007669"/>
    <property type="project" value="UniProtKB-KW"/>
</dbReference>
<evidence type="ECO:0000256" key="2">
    <source>
        <dbReference type="ARBA" id="ARBA00023015"/>
    </source>
</evidence>
<comment type="similarity">
    <text evidence="1">Belongs to the LysR transcriptional regulatory family.</text>
</comment>
<dbReference type="Gene3D" id="1.10.10.10">
    <property type="entry name" value="Winged helix-like DNA-binding domain superfamily/Winged helix DNA-binding domain"/>
    <property type="match status" value="1"/>
</dbReference>
<keyword evidence="2" id="KW-0805">Transcription regulation</keyword>
<dbReference type="InterPro" id="IPR000847">
    <property type="entry name" value="LysR_HTH_N"/>
</dbReference>
<dbReference type="InterPro" id="IPR036390">
    <property type="entry name" value="WH_DNA-bd_sf"/>
</dbReference>
<dbReference type="InterPro" id="IPR050950">
    <property type="entry name" value="HTH-type_LysR_regulators"/>
</dbReference>
<evidence type="ECO:0000256" key="4">
    <source>
        <dbReference type="ARBA" id="ARBA00023163"/>
    </source>
</evidence>
<protein>
    <submittedName>
        <fullName evidence="6">HTH-type transcriptional regulator YybE</fullName>
    </submittedName>
</protein>
<organism evidence="6 7">
    <name type="scientific">Paenibacillus nasutitermitis</name>
    <dbReference type="NCBI Taxonomy" id="1652958"/>
    <lineage>
        <taxon>Bacteria</taxon>
        <taxon>Bacillati</taxon>
        <taxon>Bacillota</taxon>
        <taxon>Bacilli</taxon>
        <taxon>Bacillales</taxon>
        <taxon>Paenibacillaceae</taxon>
        <taxon>Paenibacillus</taxon>
    </lineage>
</organism>
<dbReference type="RefSeq" id="WP_188995890.1">
    <property type="nucleotide sequence ID" value="NZ_BMHP01000003.1"/>
</dbReference>
<evidence type="ECO:0000313" key="7">
    <source>
        <dbReference type="Proteomes" id="UP000612456"/>
    </source>
</evidence>
<evidence type="ECO:0000256" key="1">
    <source>
        <dbReference type="ARBA" id="ARBA00009437"/>
    </source>
</evidence>
<evidence type="ECO:0000256" key="3">
    <source>
        <dbReference type="ARBA" id="ARBA00023125"/>
    </source>
</evidence>
<comment type="caution">
    <text evidence="6">The sequence shown here is derived from an EMBL/GenBank/DDBJ whole genome shotgun (WGS) entry which is preliminary data.</text>
</comment>
<dbReference type="FunFam" id="1.10.10.10:FF:000001">
    <property type="entry name" value="LysR family transcriptional regulator"/>
    <property type="match status" value="1"/>
</dbReference>
<feature type="domain" description="HTH lysR-type" evidence="5">
    <location>
        <begin position="1"/>
        <end position="58"/>
    </location>
</feature>
<gene>
    <name evidence="6" type="primary">yybE</name>
    <name evidence="6" type="ORF">GCM10010911_49140</name>
</gene>
<dbReference type="GO" id="GO:0005829">
    <property type="term" value="C:cytosol"/>
    <property type="evidence" value="ECO:0007669"/>
    <property type="project" value="TreeGrafter"/>
</dbReference>
<dbReference type="AlphaFoldDB" id="A0A917E0K6"/>
<reference evidence="6" key="1">
    <citation type="journal article" date="2014" name="Int. J. Syst. Evol. Microbiol.">
        <title>Complete genome sequence of Corynebacterium casei LMG S-19264T (=DSM 44701T), isolated from a smear-ripened cheese.</title>
        <authorList>
            <consortium name="US DOE Joint Genome Institute (JGI-PGF)"/>
            <person name="Walter F."/>
            <person name="Albersmeier A."/>
            <person name="Kalinowski J."/>
            <person name="Ruckert C."/>
        </authorList>
    </citation>
    <scope>NUCLEOTIDE SEQUENCE</scope>
    <source>
        <strain evidence="6">CGMCC 1.15178</strain>
    </source>
</reference>
<keyword evidence="4" id="KW-0804">Transcription</keyword>
<dbReference type="Gene3D" id="3.40.190.290">
    <property type="match status" value="1"/>
</dbReference>
<dbReference type="EMBL" id="BMHP01000003">
    <property type="protein sequence ID" value="GGD84923.1"/>
    <property type="molecule type" value="Genomic_DNA"/>
</dbReference>
<dbReference type="PANTHER" id="PTHR30419">
    <property type="entry name" value="HTH-TYPE TRANSCRIPTIONAL REGULATOR YBHD"/>
    <property type="match status" value="1"/>
</dbReference>
<proteinExistence type="inferred from homology"/>
<evidence type="ECO:0000259" key="5">
    <source>
        <dbReference type="PROSITE" id="PS50931"/>
    </source>
</evidence>
<dbReference type="Pfam" id="PF03466">
    <property type="entry name" value="LysR_substrate"/>
    <property type="match status" value="1"/>
</dbReference>
<dbReference type="SUPFAM" id="SSF53850">
    <property type="entry name" value="Periplasmic binding protein-like II"/>
    <property type="match status" value="1"/>
</dbReference>
<keyword evidence="3" id="KW-0238">DNA-binding</keyword>
<evidence type="ECO:0000313" key="6">
    <source>
        <dbReference type="EMBL" id="GGD84923.1"/>
    </source>
</evidence>
<name>A0A917E0K6_9BACL</name>